<dbReference type="Proteomes" id="UP000646827">
    <property type="component" value="Unassembled WGS sequence"/>
</dbReference>
<evidence type="ECO:0000256" key="5">
    <source>
        <dbReference type="ARBA" id="ARBA00022490"/>
    </source>
</evidence>
<reference evidence="14 15" key="1">
    <citation type="submission" date="2020-12" db="EMBL/GenBank/DDBJ databases">
        <title>Metabolic potential, ecology and presence of endohyphal bacteria is reflected in genomic diversity of Mucoromycotina.</title>
        <authorList>
            <person name="Muszewska A."/>
            <person name="Okrasinska A."/>
            <person name="Steczkiewicz K."/>
            <person name="Drgas O."/>
            <person name="Orlowska M."/>
            <person name="Perlinska-Lenart U."/>
            <person name="Aleksandrzak-Piekarczyk T."/>
            <person name="Szatraj K."/>
            <person name="Zielenkiewicz U."/>
            <person name="Pilsyk S."/>
            <person name="Malc E."/>
            <person name="Mieczkowski P."/>
            <person name="Kruszewska J.S."/>
            <person name="Biernat P."/>
            <person name="Pawlowska J."/>
        </authorList>
    </citation>
    <scope>NUCLEOTIDE SEQUENCE [LARGE SCALE GENOMIC DNA]</scope>
    <source>
        <strain evidence="14 15">CBS 142.35</strain>
    </source>
</reference>
<feature type="domain" description="DNA2/NAM7 helicase-like C-terminal" evidence="12">
    <location>
        <begin position="388"/>
        <end position="589"/>
    </location>
</feature>
<keyword evidence="10" id="KW-0539">Nucleus</keyword>
<dbReference type="InterPro" id="IPR050534">
    <property type="entry name" value="Coronavir_polyprotein_1ab"/>
</dbReference>
<dbReference type="Gene3D" id="3.40.50.300">
    <property type="entry name" value="P-loop containing nucleotide triphosphate hydrolases"/>
    <property type="match status" value="2"/>
</dbReference>
<dbReference type="GO" id="GO:0005634">
    <property type="term" value="C:nucleus"/>
    <property type="evidence" value="ECO:0007669"/>
    <property type="project" value="UniProtKB-SubCell"/>
</dbReference>
<dbReference type="FunFam" id="3.40.50.300:FF:000326">
    <property type="entry name" value="P-loop containing nucleoside triphosphate hydrolase"/>
    <property type="match status" value="1"/>
</dbReference>
<dbReference type="GO" id="GO:0005737">
    <property type="term" value="C:cytoplasm"/>
    <property type="evidence" value="ECO:0007669"/>
    <property type="project" value="UniProtKB-SubCell"/>
</dbReference>
<dbReference type="OrthoDB" id="6513042at2759"/>
<evidence type="ECO:0000256" key="4">
    <source>
        <dbReference type="ARBA" id="ARBA00012551"/>
    </source>
</evidence>
<evidence type="ECO:0000256" key="6">
    <source>
        <dbReference type="ARBA" id="ARBA00022741"/>
    </source>
</evidence>
<keyword evidence="7" id="KW-0378">Hydrolase</keyword>
<keyword evidence="8" id="KW-0347">Helicase</keyword>
<dbReference type="InterPro" id="IPR041677">
    <property type="entry name" value="DNA2/NAM7_AAA_11"/>
</dbReference>
<dbReference type="Gene3D" id="2.40.30.270">
    <property type="match status" value="1"/>
</dbReference>
<dbReference type="PANTHER" id="PTHR43788">
    <property type="entry name" value="DNA2/NAM7 HELICASE FAMILY MEMBER"/>
    <property type="match status" value="1"/>
</dbReference>
<evidence type="ECO:0000313" key="15">
    <source>
        <dbReference type="Proteomes" id="UP000646827"/>
    </source>
</evidence>
<dbReference type="GO" id="GO:0043139">
    <property type="term" value="F:5'-3' DNA helicase activity"/>
    <property type="evidence" value="ECO:0007669"/>
    <property type="project" value="TreeGrafter"/>
</dbReference>
<gene>
    <name evidence="14" type="ORF">INT45_003955</name>
</gene>
<evidence type="ECO:0000256" key="2">
    <source>
        <dbReference type="ARBA" id="ARBA00004496"/>
    </source>
</evidence>
<keyword evidence="9" id="KW-0067">ATP-binding</keyword>
<dbReference type="GO" id="GO:0005694">
    <property type="term" value="C:chromosome"/>
    <property type="evidence" value="ECO:0007669"/>
    <property type="project" value="UniProtKB-ARBA"/>
</dbReference>
<dbReference type="InterPro" id="IPR027417">
    <property type="entry name" value="P-loop_NTPase"/>
</dbReference>
<keyword evidence="5" id="KW-0963">Cytoplasm</keyword>
<comment type="similarity">
    <text evidence="3">Belongs to the DNA2/NAM7 helicase family.</text>
</comment>
<keyword evidence="6" id="KW-0547">Nucleotide-binding</keyword>
<sequence>MEDFINHQINLVETEKKVDVDETLKMLSMFSPVQLQKRGVALIGLRVSGMRTGLGGKSLIDLELSNGSKPTFPAHKISTGDIVGVDEYKKDKQTKSVIGSNYSGVVLRASDTKITVALGHEVELPQEVQERCMIVKLANNVTYNRMLKALDQLKMSAPDNLKQVLLGQHAPTSPQELSTIDFFDDTLNDSQKDAVRFALEANEVALVHGPPDNLVERLAKHKMNLVRVGHPARMLQSVLEHSLDIITRTCDSGQIVADVRREMDDTLNKISKCKRRAERRELYALLKDLRKDYRARERKVLDEVMMGAEVLVSTLNGCGSKSMFKHEFDVVIIDEATQALEAECWIALLKGKKAILAGDHLQLPPTVKTPVALNKKKPKGMSTDSDLTTTLFDRLLSMYKTKDIKRMLVVQYRMHQKIMEFSSKELYDNRLVADPSVSEHLLADMSDVISSENTDVPVVLIDISDTGVGHEIVDDARDNGEQSRANELEVELAVKHIQALLDDGLLEEHIGVITPYAFQVTHLVRAIRDNWPAIEVGTVDGFQGREKEAIILSLVRSNDEGEVGFLAEKRRLNVAMTRPKRHLCVICDSETLSGIKAKASRSDGGFLRRWMDWLSEESDLRFSEQCV</sequence>
<dbReference type="AlphaFoldDB" id="A0A8H7RY42"/>
<dbReference type="Pfam" id="PF13087">
    <property type="entry name" value="AAA_12"/>
    <property type="match status" value="1"/>
</dbReference>
<dbReference type="GO" id="GO:0005524">
    <property type="term" value="F:ATP binding"/>
    <property type="evidence" value="ECO:0007669"/>
    <property type="project" value="UniProtKB-KW"/>
</dbReference>
<dbReference type="Pfam" id="PF13086">
    <property type="entry name" value="AAA_11"/>
    <property type="match status" value="1"/>
</dbReference>
<dbReference type="PANTHER" id="PTHR43788:SF8">
    <property type="entry name" value="DNA-BINDING PROTEIN SMUBP-2"/>
    <property type="match status" value="1"/>
</dbReference>
<comment type="caution">
    <text evidence="14">The sequence shown here is derived from an EMBL/GenBank/DDBJ whole genome shotgun (WGS) entry which is preliminary data.</text>
</comment>
<comment type="subcellular location">
    <subcellularLocation>
        <location evidence="2">Cytoplasm</location>
    </subcellularLocation>
    <subcellularLocation>
        <location evidence="1">Nucleus</location>
    </subcellularLocation>
</comment>
<dbReference type="EC" id="3.6.4.12" evidence="4"/>
<evidence type="ECO:0000313" key="14">
    <source>
        <dbReference type="EMBL" id="KAG2218688.1"/>
    </source>
</evidence>
<dbReference type="InterPro" id="IPR047187">
    <property type="entry name" value="SF1_C_Upf1"/>
</dbReference>
<dbReference type="InterPro" id="IPR048761">
    <property type="entry name" value="SMUBP-2_HCS1_1B"/>
</dbReference>
<dbReference type="GO" id="GO:0016787">
    <property type="term" value="F:hydrolase activity"/>
    <property type="evidence" value="ECO:0007669"/>
    <property type="project" value="UniProtKB-KW"/>
</dbReference>
<evidence type="ECO:0000256" key="10">
    <source>
        <dbReference type="ARBA" id="ARBA00023242"/>
    </source>
</evidence>
<dbReference type="SUPFAM" id="SSF52540">
    <property type="entry name" value="P-loop containing nucleoside triphosphate hydrolases"/>
    <property type="match status" value="1"/>
</dbReference>
<dbReference type="Pfam" id="PF21138">
    <property type="entry name" value="SMUBP-2_HCS1_1B"/>
    <property type="match status" value="1"/>
</dbReference>
<dbReference type="EMBL" id="JAEPRB010000215">
    <property type="protein sequence ID" value="KAG2218688.1"/>
    <property type="molecule type" value="Genomic_DNA"/>
</dbReference>
<proteinExistence type="inferred from homology"/>
<evidence type="ECO:0000256" key="9">
    <source>
        <dbReference type="ARBA" id="ARBA00022840"/>
    </source>
</evidence>
<dbReference type="GO" id="GO:0003723">
    <property type="term" value="F:RNA binding"/>
    <property type="evidence" value="ECO:0007669"/>
    <property type="project" value="InterPro"/>
</dbReference>
<name>A0A8H7RY42_9FUNG</name>
<evidence type="ECO:0000256" key="1">
    <source>
        <dbReference type="ARBA" id="ARBA00004123"/>
    </source>
</evidence>
<feature type="domain" description="Helicase SMUBP-2/HCS1 1B" evidence="13">
    <location>
        <begin position="5"/>
        <end position="122"/>
    </location>
</feature>
<evidence type="ECO:0000259" key="12">
    <source>
        <dbReference type="Pfam" id="PF13087"/>
    </source>
</evidence>
<dbReference type="InterPro" id="IPR041679">
    <property type="entry name" value="DNA2/NAM7-like_C"/>
</dbReference>
<evidence type="ECO:0000259" key="11">
    <source>
        <dbReference type="Pfam" id="PF13086"/>
    </source>
</evidence>
<evidence type="ECO:0000256" key="8">
    <source>
        <dbReference type="ARBA" id="ARBA00022806"/>
    </source>
</evidence>
<evidence type="ECO:0000256" key="7">
    <source>
        <dbReference type="ARBA" id="ARBA00022801"/>
    </source>
</evidence>
<protein>
    <recommendedName>
        <fullName evidence="4">DNA helicase</fullName>
        <ecNumber evidence="4">3.6.4.12</ecNumber>
    </recommendedName>
</protein>
<evidence type="ECO:0000259" key="13">
    <source>
        <dbReference type="Pfam" id="PF21138"/>
    </source>
</evidence>
<accession>A0A8H7RY42</accession>
<feature type="domain" description="DNA2/NAM7 helicase helicase" evidence="11">
    <location>
        <begin position="212"/>
        <end position="369"/>
    </location>
</feature>
<keyword evidence="15" id="KW-1185">Reference proteome</keyword>
<organism evidence="14 15">
    <name type="scientific">Circinella minor</name>
    <dbReference type="NCBI Taxonomy" id="1195481"/>
    <lineage>
        <taxon>Eukaryota</taxon>
        <taxon>Fungi</taxon>
        <taxon>Fungi incertae sedis</taxon>
        <taxon>Mucoromycota</taxon>
        <taxon>Mucoromycotina</taxon>
        <taxon>Mucoromycetes</taxon>
        <taxon>Mucorales</taxon>
        <taxon>Lichtheimiaceae</taxon>
        <taxon>Circinella</taxon>
    </lineage>
</organism>
<evidence type="ECO:0000256" key="3">
    <source>
        <dbReference type="ARBA" id="ARBA00007913"/>
    </source>
</evidence>
<dbReference type="CDD" id="cd18808">
    <property type="entry name" value="SF1_C_Upf1"/>
    <property type="match status" value="1"/>
</dbReference>